<dbReference type="GO" id="GO:0005737">
    <property type="term" value="C:cytoplasm"/>
    <property type="evidence" value="ECO:0007669"/>
    <property type="project" value="UniProtKB-SubCell"/>
</dbReference>
<dbReference type="SUPFAM" id="SSF56235">
    <property type="entry name" value="N-terminal nucleophile aminohydrolases (Ntn hydrolases)"/>
    <property type="match status" value="1"/>
</dbReference>
<dbReference type="GO" id="GO:0019774">
    <property type="term" value="C:proteasome core complex, beta-subunit complex"/>
    <property type="evidence" value="ECO:0007669"/>
    <property type="project" value="UniProtKB-UniRule"/>
</dbReference>
<evidence type="ECO:0000256" key="8">
    <source>
        <dbReference type="ARBA" id="ARBA00023145"/>
    </source>
</evidence>
<proteinExistence type="inferred from homology"/>
<keyword evidence="5 9" id="KW-0378">Hydrolase</keyword>
<name>A0A7C1E8T8_9CREN</name>
<dbReference type="EC" id="3.4.25.1" evidence="9"/>
<comment type="subcellular location">
    <subcellularLocation>
        <location evidence="9">Cytoplasm</location>
    </subcellularLocation>
</comment>
<dbReference type="GO" id="GO:0010498">
    <property type="term" value="P:proteasomal protein catabolic process"/>
    <property type="evidence" value="ECO:0007669"/>
    <property type="project" value="UniProtKB-UniRule"/>
</dbReference>
<dbReference type="Pfam" id="PF00227">
    <property type="entry name" value="Proteasome"/>
    <property type="match status" value="1"/>
</dbReference>
<comment type="subunit">
    <text evidence="9">The 20S proteasome core is composed of 14 alpha and 14 beta subunits that assemble into four stacked heptameric rings, resulting in a barrel-shaped structure. The two inner rings, each composed of seven catalytic beta subunits, are sandwiched by two outer rings, each composed of seven alpha subunits. The catalytic chamber with the active sites is on the inside of the barrel. Has a gated structure, the ends of the cylinder being occluded by the N-termini of the alpha-subunits. Is capped at one or both ends by the proteasome regulatory ATPase, PAN.</text>
</comment>
<gene>
    <name evidence="9" type="primary">psmB</name>
    <name evidence="10" type="ORF">ENO04_00225</name>
</gene>
<comment type="catalytic activity">
    <reaction evidence="1 9">
        <text>Cleavage of peptide bonds with very broad specificity.</text>
        <dbReference type="EC" id="3.4.25.1"/>
    </reaction>
</comment>
<comment type="caution">
    <text evidence="10">The sequence shown here is derived from an EMBL/GenBank/DDBJ whole genome shotgun (WGS) entry which is preliminary data.</text>
</comment>
<keyword evidence="7 9" id="KW-0647">Proteasome</keyword>
<evidence type="ECO:0000256" key="6">
    <source>
        <dbReference type="ARBA" id="ARBA00022813"/>
    </source>
</evidence>
<sequence>MSESGATIVSVKARDGVVISGDRKVTYGTLILSRGAKKVHLLTDRVAVGFSGIIADAQSILKLLQEELRYYRLVAKTEMSTEGIAKLLSTVLYSQKFYPVTSEVIVAGVDVEPKIIVLDSLGSTLADEYAAIGSGAPIAYGVLEEGYSKDLSLEEAKKLVISAIKSSLKRDALSGGAIDVISIPIKGEPKEEVIEEKSIS</sequence>
<dbReference type="PANTHER" id="PTHR32194:SF0">
    <property type="entry name" value="ATP-DEPENDENT PROTEASE SUBUNIT HSLV"/>
    <property type="match status" value="1"/>
</dbReference>
<keyword evidence="3 9" id="KW-0645">Protease</keyword>
<keyword evidence="6 9" id="KW-0068">Autocatalytic cleavage</keyword>
<evidence type="ECO:0000256" key="7">
    <source>
        <dbReference type="ARBA" id="ARBA00022942"/>
    </source>
</evidence>
<evidence type="ECO:0000256" key="3">
    <source>
        <dbReference type="ARBA" id="ARBA00022670"/>
    </source>
</evidence>
<feature type="chain" id="PRO_5028540280" description="Proteasome subunit beta" evidence="9">
    <location>
        <begin position="6"/>
        <end position="200"/>
    </location>
</feature>
<keyword evidence="8 9" id="KW-0865">Zymogen</keyword>
<comment type="similarity">
    <text evidence="9">Belongs to the peptidase T1B family.</text>
</comment>
<dbReference type="GO" id="GO:0004298">
    <property type="term" value="F:threonine-type endopeptidase activity"/>
    <property type="evidence" value="ECO:0007669"/>
    <property type="project" value="UniProtKB-UniRule"/>
</dbReference>
<dbReference type="PRINTS" id="PR00141">
    <property type="entry name" value="PROTEASOME"/>
</dbReference>
<reference evidence="10" key="1">
    <citation type="journal article" date="2020" name="mSystems">
        <title>Genome- and Community-Level Interaction Insights into Carbon Utilization and Element Cycling Functions of Hydrothermarchaeota in Hydrothermal Sediment.</title>
        <authorList>
            <person name="Zhou Z."/>
            <person name="Liu Y."/>
            <person name="Xu W."/>
            <person name="Pan J."/>
            <person name="Luo Z.H."/>
            <person name="Li M."/>
        </authorList>
    </citation>
    <scope>NUCLEOTIDE SEQUENCE [LARGE SCALE GENOMIC DNA]</scope>
    <source>
        <strain evidence="10">SpSt-123</strain>
    </source>
</reference>
<dbReference type="PANTHER" id="PTHR32194">
    <property type="entry name" value="METALLOPROTEASE TLDD"/>
    <property type="match status" value="1"/>
</dbReference>
<evidence type="ECO:0000256" key="1">
    <source>
        <dbReference type="ARBA" id="ARBA00001198"/>
    </source>
</evidence>
<comment type="function">
    <text evidence="9">Component of the proteasome core, a large protease complex with broad specificity involved in protein degradation.</text>
</comment>
<evidence type="ECO:0000256" key="2">
    <source>
        <dbReference type="ARBA" id="ARBA00022490"/>
    </source>
</evidence>
<dbReference type="AlphaFoldDB" id="A0A7C1E8T8"/>
<dbReference type="PROSITE" id="PS51476">
    <property type="entry name" value="PROTEASOME_BETA_2"/>
    <property type="match status" value="1"/>
</dbReference>
<dbReference type="InterPro" id="IPR000243">
    <property type="entry name" value="Pept_T1A_subB"/>
</dbReference>
<feature type="propeptide" id="PRO_5028540279" description="Removed in mature form; by autocatalysis" evidence="9">
    <location>
        <begin position="1"/>
        <end position="5"/>
    </location>
</feature>
<dbReference type="InterPro" id="IPR019983">
    <property type="entry name" value="Pept_T1A_Psome_bsu_arc"/>
</dbReference>
<keyword evidence="2 9" id="KW-0963">Cytoplasm</keyword>
<dbReference type="InterPro" id="IPR023333">
    <property type="entry name" value="Proteasome_suB-type"/>
</dbReference>
<dbReference type="Gene3D" id="3.60.20.10">
    <property type="entry name" value="Glutamine Phosphoribosylpyrophosphate, subunit 1, domain 1"/>
    <property type="match status" value="1"/>
</dbReference>
<keyword evidence="4 9" id="KW-0888">Threonine protease</keyword>
<accession>A0A7C1E8T8</accession>
<evidence type="ECO:0000256" key="9">
    <source>
        <dbReference type="HAMAP-Rule" id="MF_02113"/>
    </source>
</evidence>
<protein>
    <recommendedName>
        <fullName evidence="9">Proteasome subunit beta</fullName>
        <ecNumber evidence="9">3.4.25.1</ecNumber>
    </recommendedName>
    <alternativeName>
        <fullName evidence="9">20S proteasome beta subunit</fullName>
    </alternativeName>
    <alternativeName>
        <fullName evidence="9">Proteasome core protein PsmB</fullName>
    </alternativeName>
</protein>
<evidence type="ECO:0000313" key="10">
    <source>
        <dbReference type="EMBL" id="HDS10041.1"/>
    </source>
</evidence>
<organism evidence="10">
    <name type="scientific">Fervidicoccus fontis</name>
    <dbReference type="NCBI Taxonomy" id="683846"/>
    <lineage>
        <taxon>Archaea</taxon>
        <taxon>Thermoproteota</taxon>
        <taxon>Thermoprotei</taxon>
        <taxon>Fervidicoccales</taxon>
        <taxon>Fervidicoccaceae</taxon>
        <taxon>Fervidicoccus</taxon>
    </lineage>
</organism>
<comment type="activity regulation">
    <text evidence="9">The formation of the proteasomal ATPase PAN-20S proteasome complex, via the docking of the C-termini of PAN into the intersubunit pockets in the alpha-rings, triggers opening of the gate for substrate entry. Interconversion between the open-gate and close-gate conformations leads to a dynamic regulation of the 20S proteasome proteolysis activity.</text>
</comment>
<dbReference type="InterPro" id="IPR029055">
    <property type="entry name" value="Ntn_hydrolases_N"/>
</dbReference>
<dbReference type="HAMAP" id="MF_02113_A">
    <property type="entry name" value="Proteasome_B_A"/>
    <property type="match status" value="1"/>
</dbReference>
<evidence type="ECO:0000256" key="4">
    <source>
        <dbReference type="ARBA" id="ARBA00022698"/>
    </source>
</evidence>
<comment type="caution">
    <text evidence="9">Lacks conserved residue(s) required for the propagation of feature annotation.</text>
</comment>
<dbReference type="InterPro" id="IPR001353">
    <property type="entry name" value="Proteasome_sua/b"/>
</dbReference>
<evidence type="ECO:0000256" key="5">
    <source>
        <dbReference type="ARBA" id="ARBA00022801"/>
    </source>
</evidence>
<dbReference type="EMBL" id="DSDY01000008">
    <property type="protein sequence ID" value="HDS10041.1"/>
    <property type="molecule type" value="Genomic_DNA"/>
</dbReference>